<dbReference type="PROSITE" id="PS00588">
    <property type="entry name" value="FLAGELLA_BB_ROD"/>
    <property type="match status" value="1"/>
</dbReference>
<organism evidence="10 11">
    <name type="scientific">Bdellovibrio reynosensis</name>
    <dbReference type="NCBI Taxonomy" id="2835041"/>
    <lineage>
        <taxon>Bacteria</taxon>
        <taxon>Pseudomonadati</taxon>
        <taxon>Bdellovibrionota</taxon>
        <taxon>Bdellovibrionia</taxon>
        <taxon>Bdellovibrionales</taxon>
        <taxon>Pseudobdellovibrionaceae</taxon>
        <taxon>Bdellovibrio</taxon>
    </lineage>
</organism>
<dbReference type="EMBL" id="CP093442">
    <property type="protein sequence ID" value="UOF00869.1"/>
    <property type="molecule type" value="Genomic_DNA"/>
</dbReference>
<proteinExistence type="inferred from homology"/>
<evidence type="ECO:0000256" key="3">
    <source>
        <dbReference type="ARBA" id="ARBA00019015"/>
    </source>
</evidence>
<dbReference type="Pfam" id="PF07559">
    <property type="entry name" value="FlgE_D2"/>
    <property type="match status" value="1"/>
</dbReference>
<dbReference type="InterPro" id="IPR037925">
    <property type="entry name" value="FlgE/F/G-like"/>
</dbReference>
<name>A0ABY4C8S3_9BACT</name>
<dbReference type="RefSeq" id="WP_243537043.1">
    <property type="nucleotide sequence ID" value="NZ_CP093442.1"/>
</dbReference>
<sequence length="427" mass="45721">MGILSSLYTGVSGMTAQGEALGVIGDNIANANTIGFKASRAEFQDIISKNLKGILGGNQIGRGVKIGAVNPILSQGNVDATEKVTDLAISGDGYFKVKGSDGESYTRDGSFHFDKEGYLVTNDNQKVQGFAADEKGNIVNKMTDIKFPRALVPAKGTKEIKMDLNLDSRMEATKKFDIKDPYSTSHYSTGVEMYDSQGNKHLVSFFFNKTADREWEFKGLVDGKEVTGGEEGMMSQVCAGKLKFTVDGKLDSQETTDSNFNFAGGALQGQQVKLNFGDAIKDGGKGLDGTKQYGKNSDLISWNQDGAAAGTITGLSFNDEGTLTAVYSNGQAADLAQIALAKFENPEAMFKVGNNRLKESRESGAASMGAPGAAGRGKLFAKSLERSTVDLATEFVNMIQNQRGFQANAKTITTTDELLNEVIQLKR</sequence>
<comment type="function">
    <text evidence="5">A flexible structure which links the flagellar filament to the drive apparatus in the basal body.</text>
</comment>
<dbReference type="Gene3D" id="2.60.98.20">
    <property type="entry name" value="Flagellar hook protein FlgE"/>
    <property type="match status" value="1"/>
</dbReference>
<accession>A0ABY4C8S3</accession>
<dbReference type="Pfam" id="PF06429">
    <property type="entry name" value="Flg_bbr_C"/>
    <property type="match status" value="1"/>
</dbReference>
<evidence type="ECO:0000259" key="9">
    <source>
        <dbReference type="Pfam" id="PF22692"/>
    </source>
</evidence>
<dbReference type="InterPro" id="IPR010930">
    <property type="entry name" value="Flg_bb/hook_C_dom"/>
</dbReference>
<evidence type="ECO:0000313" key="11">
    <source>
        <dbReference type="Proteomes" id="UP000830116"/>
    </source>
</evidence>
<evidence type="ECO:0000259" key="7">
    <source>
        <dbReference type="Pfam" id="PF06429"/>
    </source>
</evidence>
<dbReference type="Pfam" id="PF22692">
    <property type="entry name" value="LlgE_F_G_D1"/>
    <property type="match status" value="1"/>
</dbReference>
<gene>
    <name evidence="10" type="ORF">MNR06_14300</name>
</gene>
<evidence type="ECO:0000256" key="1">
    <source>
        <dbReference type="ARBA" id="ARBA00004117"/>
    </source>
</evidence>
<keyword evidence="4 5" id="KW-0975">Bacterial flagellum</keyword>
<dbReference type="Proteomes" id="UP000830116">
    <property type="component" value="Chromosome"/>
</dbReference>
<dbReference type="NCBIfam" id="TIGR03506">
    <property type="entry name" value="FlgEFG_subfam"/>
    <property type="match status" value="1"/>
</dbReference>
<keyword evidence="10" id="KW-0282">Flagellum</keyword>
<feature type="domain" description="Flagellar basal body rod protein N-terminal" evidence="6">
    <location>
        <begin position="7"/>
        <end position="37"/>
    </location>
</feature>
<dbReference type="Pfam" id="PF00460">
    <property type="entry name" value="Flg_bb_rod"/>
    <property type="match status" value="1"/>
</dbReference>
<evidence type="ECO:0000259" key="6">
    <source>
        <dbReference type="Pfam" id="PF00460"/>
    </source>
</evidence>
<keyword evidence="11" id="KW-1185">Reference proteome</keyword>
<dbReference type="InterPro" id="IPR053967">
    <property type="entry name" value="LlgE_F_G-like_D1"/>
</dbReference>
<comment type="subcellular location">
    <subcellularLocation>
        <location evidence="1 5">Bacterial flagellum basal body</location>
    </subcellularLocation>
</comment>
<evidence type="ECO:0000256" key="5">
    <source>
        <dbReference type="RuleBase" id="RU362116"/>
    </source>
</evidence>
<dbReference type="InterPro" id="IPR011491">
    <property type="entry name" value="FlgE_D2"/>
</dbReference>
<feature type="domain" description="Flagellar hook protein FlgE/F/G-like D1" evidence="9">
    <location>
        <begin position="88"/>
        <end position="149"/>
    </location>
</feature>
<evidence type="ECO:0000259" key="8">
    <source>
        <dbReference type="Pfam" id="PF07559"/>
    </source>
</evidence>
<dbReference type="InterPro" id="IPR020013">
    <property type="entry name" value="Flagellar_FlgE/F/G"/>
</dbReference>
<evidence type="ECO:0000313" key="10">
    <source>
        <dbReference type="EMBL" id="UOF00869.1"/>
    </source>
</evidence>
<feature type="domain" description="Flagellar hook protein FlgE D2" evidence="8">
    <location>
        <begin position="165"/>
        <end position="306"/>
    </location>
</feature>
<evidence type="ECO:0000256" key="2">
    <source>
        <dbReference type="ARBA" id="ARBA00009677"/>
    </source>
</evidence>
<keyword evidence="10" id="KW-0966">Cell projection</keyword>
<keyword evidence="10" id="KW-0969">Cilium</keyword>
<dbReference type="InterPro" id="IPR019776">
    <property type="entry name" value="Flagellar_basal_body_rod_CS"/>
</dbReference>
<dbReference type="SUPFAM" id="SSF117143">
    <property type="entry name" value="Flagellar hook protein flgE"/>
    <property type="match status" value="1"/>
</dbReference>
<reference evidence="10" key="1">
    <citation type="submission" date="2022-03" db="EMBL/GenBank/DDBJ databases">
        <title>Genome Identification and Characterization of new species Bdellovibrio reynosense LBG001 sp. nov. from a Mexico soil sample.</title>
        <authorList>
            <person name="Camilli A."/>
            <person name="Ajao Y."/>
            <person name="Guo X."/>
        </authorList>
    </citation>
    <scope>NUCLEOTIDE SEQUENCE</scope>
    <source>
        <strain evidence="10">LBG001</strain>
    </source>
</reference>
<dbReference type="PANTHER" id="PTHR30435">
    <property type="entry name" value="FLAGELLAR PROTEIN"/>
    <property type="match status" value="1"/>
</dbReference>
<dbReference type="PANTHER" id="PTHR30435:SF1">
    <property type="entry name" value="FLAGELLAR HOOK PROTEIN FLGE"/>
    <property type="match status" value="1"/>
</dbReference>
<feature type="domain" description="Flagellar basal-body/hook protein C-terminal" evidence="7">
    <location>
        <begin position="383"/>
        <end position="425"/>
    </location>
</feature>
<protein>
    <recommendedName>
        <fullName evidence="3 5">Flagellar hook protein FlgE</fullName>
    </recommendedName>
</protein>
<evidence type="ECO:0000256" key="4">
    <source>
        <dbReference type="ARBA" id="ARBA00023143"/>
    </source>
</evidence>
<dbReference type="InterPro" id="IPR001444">
    <property type="entry name" value="Flag_bb_rod_N"/>
</dbReference>
<dbReference type="InterPro" id="IPR037058">
    <property type="entry name" value="Falgellar_hook_FlgE_sf"/>
</dbReference>
<comment type="similarity">
    <text evidence="2 5">Belongs to the flagella basal body rod proteins family.</text>
</comment>